<proteinExistence type="predicted"/>
<reference evidence="2 3" key="1">
    <citation type="submission" date="2024-05" db="EMBL/GenBank/DDBJ databases">
        <authorList>
            <person name="Duchaud E."/>
        </authorList>
    </citation>
    <scope>NUCLEOTIDE SEQUENCE [LARGE SCALE GENOMIC DNA]</scope>
    <source>
        <strain evidence="2">Ena-SAMPLE-TAB-13-05-2024-13:56:06:370-140305</strain>
    </source>
</reference>
<keyword evidence="3" id="KW-1185">Reference proteome</keyword>
<dbReference type="EMBL" id="CAXJRC010000046">
    <property type="protein sequence ID" value="CAL2108655.1"/>
    <property type="molecule type" value="Genomic_DNA"/>
</dbReference>
<name>A0ABP1FE56_9FLAO</name>
<sequence length="263" mass="29535">MYNFKARLYHPVKKIFLTPDPKHINYSPYTYTSNNPINLVDIDGKMPVKLKPGKLIGEMNISAKNRLKKGLLKRSSSISEGMHTAENSSLRGMTRSESVGDLSTSSLNRQATSSNRLRLGERVNNYNTGNYEAFENGEVFYRTIPKPHYESLLRGEGLPATRETFTSPSMGFSEDYRGVMVQFQTKPGTIKALEGVGVRDESKLVRQAYPKLPKSKGGWNETSALFKKEGTQINIGLGKGEALNIFNENTTNFQLKGFFGKWF</sequence>
<evidence type="ECO:0000313" key="3">
    <source>
        <dbReference type="Proteomes" id="UP001497602"/>
    </source>
</evidence>
<evidence type="ECO:0008006" key="4">
    <source>
        <dbReference type="Google" id="ProtNLM"/>
    </source>
</evidence>
<dbReference type="NCBIfam" id="TIGR03696">
    <property type="entry name" value="Rhs_assc_core"/>
    <property type="match status" value="1"/>
</dbReference>
<dbReference type="Gene3D" id="2.180.10.10">
    <property type="entry name" value="RHS repeat-associated core"/>
    <property type="match status" value="1"/>
</dbReference>
<gene>
    <name evidence="2" type="ORF">T190115A13A_90001</name>
</gene>
<dbReference type="InterPro" id="IPR022385">
    <property type="entry name" value="Rhs_assc_core"/>
</dbReference>
<dbReference type="Proteomes" id="UP001497602">
    <property type="component" value="Unassembled WGS sequence"/>
</dbReference>
<evidence type="ECO:0000313" key="2">
    <source>
        <dbReference type="EMBL" id="CAL2108655.1"/>
    </source>
</evidence>
<feature type="region of interest" description="Disordered" evidence="1">
    <location>
        <begin position="76"/>
        <end position="113"/>
    </location>
</feature>
<evidence type="ECO:0000256" key="1">
    <source>
        <dbReference type="SAM" id="MobiDB-lite"/>
    </source>
</evidence>
<organism evidence="2 3">
    <name type="scientific">Tenacibaculum vairaonense</name>
    <dbReference type="NCBI Taxonomy" id="3137860"/>
    <lineage>
        <taxon>Bacteria</taxon>
        <taxon>Pseudomonadati</taxon>
        <taxon>Bacteroidota</taxon>
        <taxon>Flavobacteriia</taxon>
        <taxon>Flavobacteriales</taxon>
        <taxon>Flavobacteriaceae</taxon>
        <taxon>Tenacibaculum</taxon>
    </lineage>
</organism>
<accession>A0ABP1FE56</accession>
<protein>
    <recommendedName>
        <fullName evidence="4">RHS repeat-associated core domain-containing protein</fullName>
    </recommendedName>
</protein>
<comment type="caution">
    <text evidence="2">The sequence shown here is derived from an EMBL/GenBank/DDBJ whole genome shotgun (WGS) entry which is preliminary data.</text>
</comment>